<evidence type="ECO:0000256" key="9">
    <source>
        <dbReference type="ARBA" id="ARBA00023136"/>
    </source>
</evidence>
<evidence type="ECO:0000256" key="1">
    <source>
        <dbReference type="ARBA" id="ARBA00004337"/>
    </source>
</evidence>
<evidence type="ECO:0000313" key="18">
    <source>
        <dbReference type="Proteomes" id="UP001626550"/>
    </source>
</evidence>
<dbReference type="InterPro" id="IPR039031">
    <property type="entry name" value="Mucolipin"/>
</dbReference>
<feature type="transmembrane region" description="Helical" evidence="14">
    <location>
        <begin position="386"/>
        <end position="404"/>
    </location>
</feature>
<feature type="transmembrane region" description="Helical" evidence="14">
    <location>
        <begin position="64"/>
        <end position="85"/>
    </location>
</feature>
<keyword evidence="4" id="KW-1003">Cell membrane</keyword>
<sequence length="603" mass="69999">MAINHVSNGQNECSENIFNLPNPTQDDLIEDEKELIEFMRRHLRYFFMNPIDKFKARKRIPFKFGLVVFKIFIVTIQLVLFGFTLSHHVIFGNNADLVFKHNYLFHWDISHETMPYPPSTGDNALYTQEEFYQSIAYTIMQFNSTPKITTNGYKFINANPPMELCLKSFVEVGEFSNYAELVQNCTTIQPTTLSSSMFDSSSLVESFLSGLNLNIDFTSFIEFSMKFRLLSPLVINSYYFLHQECYEFLIEVTTTNSYQSGKLLNMLTSAYHEVACSNRRDILLRHHLRSGRRVHQFSVFVDLLVILATVLSACLVIRSLVSSTSAYRLSRIFFKNWFNVSLRHVRWHFICPSYLLVFLSDVLTCLGSILKIFIEFKLMRSYRPCSYLLGLGTMLVWMGLLRYTKFSSRTSILWRTFYRAAPAMMRFMACALVLYFAFVLCAWVVIGPYHIKFRTLLSTLDCLFSIINGDDMYVTFAAVEPTATEDVVIFHKIFLYAFIVIFIYLVLNLFLTIILEAYEDVRDNEKYTKIVKTSPLWTFIDACTIPTDSPLFLQDFNRPDRHILLSYAQRKPTRIHQTAEANLSAPESVHGDDDTPLIQPTRI</sequence>
<evidence type="ECO:0000256" key="12">
    <source>
        <dbReference type="ARBA" id="ARBA00036634"/>
    </source>
</evidence>
<evidence type="ECO:0000256" key="4">
    <source>
        <dbReference type="ARBA" id="ARBA00022475"/>
    </source>
</evidence>
<evidence type="ECO:0000256" key="2">
    <source>
        <dbReference type="ARBA" id="ARBA00004651"/>
    </source>
</evidence>
<keyword evidence="5 14" id="KW-0812">Transmembrane</keyword>
<dbReference type="Proteomes" id="UP001626550">
    <property type="component" value="Unassembled WGS sequence"/>
</dbReference>
<evidence type="ECO:0000256" key="10">
    <source>
        <dbReference type="ARBA" id="ARBA00023157"/>
    </source>
</evidence>
<evidence type="ECO:0000256" key="3">
    <source>
        <dbReference type="ARBA" id="ARBA00022448"/>
    </source>
</evidence>
<keyword evidence="10" id="KW-1015">Disulfide bond</keyword>
<evidence type="ECO:0000256" key="5">
    <source>
        <dbReference type="ARBA" id="ARBA00022692"/>
    </source>
</evidence>
<evidence type="ECO:0000313" key="17">
    <source>
        <dbReference type="EMBL" id="KAL3308734.1"/>
    </source>
</evidence>
<dbReference type="EMBL" id="JBJKFK010004761">
    <property type="protein sequence ID" value="KAL3308734.1"/>
    <property type="molecule type" value="Genomic_DNA"/>
</dbReference>
<keyword evidence="3" id="KW-0813">Transport</keyword>
<evidence type="ECO:0000256" key="13">
    <source>
        <dbReference type="SAM" id="MobiDB-lite"/>
    </source>
</evidence>
<feature type="transmembrane region" description="Helical" evidence="14">
    <location>
        <begin position="493"/>
        <end position="518"/>
    </location>
</feature>
<gene>
    <name evidence="17" type="ORF">Ciccas_012728</name>
</gene>
<organism evidence="17 18">
    <name type="scientific">Cichlidogyrus casuarinus</name>
    <dbReference type="NCBI Taxonomy" id="1844966"/>
    <lineage>
        <taxon>Eukaryota</taxon>
        <taxon>Metazoa</taxon>
        <taxon>Spiralia</taxon>
        <taxon>Lophotrochozoa</taxon>
        <taxon>Platyhelminthes</taxon>
        <taxon>Monogenea</taxon>
        <taxon>Monopisthocotylea</taxon>
        <taxon>Dactylogyridea</taxon>
        <taxon>Ancyrocephalidae</taxon>
        <taxon>Cichlidogyrus</taxon>
    </lineage>
</organism>
<evidence type="ECO:0008006" key="19">
    <source>
        <dbReference type="Google" id="ProtNLM"/>
    </source>
</evidence>
<comment type="subcellular location">
    <subcellularLocation>
        <location evidence="2">Cell membrane</location>
        <topology evidence="2">Multi-pass membrane protein</topology>
    </subcellularLocation>
    <subcellularLocation>
        <location evidence="1">Endosome membrane</location>
        <topology evidence="1">Multi-pass membrane protein</topology>
    </subcellularLocation>
</comment>
<keyword evidence="7 14" id="KW-1133">Transmembrane helix</keyword>
<feature type="domain" description="Mucolipin extracytosolic" evidence="16">
    <location>
        <begin position="91"/>
        <end position="276"/>
    </location>
</feature>
<proteinExistence type="predicted"/>
<dbReference type="PANTHER" id="PTHR12127:SF7">
    <property type="entry name" value="SD02261P"/>
    <property type="match status" value="1"/>
</dbReference>
<feature type="transmembrane region" description="Helical" evidence="14">
    <location>
        <begin position="297"/>
        <end position="321"/>
    </location>
</feature>
<dbReference type="AlphaFoldDB" id="A0ABD2PN17"/>
<dbReference type="GO" id="GO:0008324">
    <property type="term" value="F:monoatomic cation transmembrane transporter activity"/>
    <property type="evidence" value="ECO:0007669"/>
    <property type="project" value="UniProtKB-ARBA"/>
</dbReference>
<comment type="catalytic activity">
    <reaction evidence="12">
        <text>Ca(2+)(in) = Ca(2+)(out)</text>
        <dbReference type="Rhea" id="RHEA:29671"/>
        <dbReference type="ChEBI" id="CHEBI:29108"/>
    </reaction>
</comment>
<keyword evidence="9 14" id="KW-0472">Membrane</keyword>
<dbReference type="InterPro" id="IPR013122">
    <property type="entry name" value="PKD1_2_channel"/>
</dbReference>
<feature type="transmembrane region" description="Helical" evidence="14">
    <location>
        <begin position="353"/>
        <end position="374"/>
    </location>
</feature>
<name>A0ABD2PN17_9PLAT</name>
<evidence type="ECO:0000256" key="14">
    <source>
        <dbReference type="SAM" id="Phobius"/>
    </source>
</evidence>
<protein>
    <recommendedName>
        <fullName evidence="19">Polycystin cation channel PKD1/PKD2 domain-containing protein</fullName>
    </recommendedName>
</protein>
<dbReference type="InterPro" id="IPR049134">
    <property type="entry name" value="MCLN_ECD"/>
</dbReference>
<comment type="caution">
    <text evidence="17">The sequence shown here is derived from an EMBL/GenBank/DDBJ whole genome shotgun (WGS) entry which is preliminary data.</text>
</comment>
<feature type="domain" description="Polycystin cation channel PKD1/PKD2" evidence="15">
    <location>
        <begin position="385"/>
        <end position="521"/>
    </location>
</feature>
<reference evidence="17 18" key="1">
    <citation type="submission" date="2024-11" db="EMBL/GenBank/DDBJ databases">
        <title>Adaptive evolution of stress response genes in parasites aligns with host niche diversity.</title>
        <authorList>
            <person name="Hahn C."/>
            <person name="Resl P."/>
        </authorList>
    </citation>
    <scope>NUCLEOTIDE SEQUENCE [LARGE SCALE GENOMIC DNA]</scope>
    <source>
        <strain evidence="17">EGGRZ-B1_66</strain>
        <tissue evidence="17">Body</tissue>
    </source>
</reference>
<dbReference type="PANTHER" id="PTHR12127">
    <property type="entry name" value="MUCOLIPIN"/>
    <property type="match status" value="1"/>
</dbReference>
<evidence type="ECO:0000256" key="11">
    <source>
        <dbReference type="ARBA" id="ARBA00023303"/>
    </source>
</evidence>
<keyword evidence="6" id="KW-0967">Endosome</keyword>
<evidence type="ECO:0000256" key="8">
    <source>
        <dbReference type="ARBA" id="ARBA00023065"/>
    </source>
</evidence>
<dbReference type="Pfam" id="PF21381">
    <property type="entry name" value="MCLN_ECD"/>
    <property type="match status" value="1"/>
</dbReference>
<evidence type="ECO:0000256" key="6">
    <source>
        <dbReference type="ARBA" id="ARBA00022753"/>
    </source>
</evidence>
<feature type="transmembrane region" description="Helical" evidence="14">
    <location>
        <begin position="425"/>
        <end position="446"/>
    </location>
</feature>
<keyword evidence="8" id="KW-0406">Ion transport</keyword>
<feature type="region of interest" description="Disordered" evidence="13">
    <location>
        <begin position="584"/>
        <end position="603"/>
    </location>
</feature>
<dbReference type="Gene3D" id="1.10.287.70">
    <property type="match status" value="1"/>
</dbReference>
<keyword evidence="18" id="KW-1185">Reference proteome</keyword>
<evidence type="ECO:0000256" key="7">
    <source>
        <dbReference type="ARBA" id="ARBA00022989"/>
    </source>
</evidence>
<dbReference type="GO" id="GO:0010008">
    <property type="term" value="C:endosome membrane"/>
    <property type="evidence" value="ECO:0007669"/>
    <property type="project" value="UniProtKB-SubCell"/>
</dbReference>
<keyword evidence="11" id="KW-0407">Ion channel</keyword>
<accession>A0ABD2PN17</accession>
<dbReference type="Pfam" id="PF08016">
    <property type="entry name" value="PKD_channel"/>
    <property type="match status" value="1"/>
</dbReference>
<evidence type="ECO:0000259" key="15">
    <source>
        <dbReference type="Pfam" id="PF08016"/>
    </source>
</evidence>
<evidence type="ECO:0000259" key="16">
    <source>
        <dbReference type="Pfam" id="PF21381"/>
    </source>
</evidence>
<dbReference type="GO" id="GO:0005886">
    <property type="term" value="C:plasma membrane"/>
    <property type="evidence" value="ECO:0007669"/>
    <property type="project" value="UniProtKB-SubCell"/>
</dbReference>